<dbReference type="Gene3D" id="2.40.50.140">
    <property type="entry name" value="Nucleic acid-binding proteins"/>
    <property type="match status" value="1"/>
</dbReference>
<evidence type="ECO:0000256" key="7">
    <source>
        <dbReference type="ARBA" id="ARBA00022942"/>
    </source>
</evidence>
<dbReference type="GO" id="GO:0005737">
    <property type="term" value="C:cytoplasm"/>
    <property type="evidence" value="ECO:0007669"/>
    <property type="project" value="UniProtKB-SubCell"/>
</dbReference>
<dbReference type="GO" id="GO:0000502">
    <property type="term" value="C:proteasome complex"/>
    <property type="evidence" value="ECO:0007669"/>
    <property type="project" value="UniProtKB-KW"/>
</dbReference>
<comment type="caution">
    <text evidence="11">The sequence shown here is derived from an EMBL/GenBank/DDBJ whole genome shotgun (WGS) entry which is preliminary data.</text>
</comment>
<dbReference type="CDD" id="cd19502">
    <property type="entry name" value="RecA-like_PAN_like"/>
    <property type="match status" value="1"/>
</dbReference>
<dbReference type="PROSITE" id="PS00674">
    <property type="entry name" value="AAA"/>
    <property type="match status" value="1"/>
</dbReference>
<dbReference type="EMBL" id="PYSW02000056">
    <property type="protein sequence ID" value="KAG2373379.1"/>
    <property type="molecule type" value="Genomic_DNA"/>
</dbReference>
<dbReference type="GO" id="GO:0005524">
    <property type="term" value="F:ATP binding"/>
    <property type="evidence" value="ECO:0007669"/>
    <property type="project" value="UniProtKB-KW"/>
</dbReference>
<keyword evidence="6 9" id="KW-0067">ATP-binding</keyword>
<evidence type="ECO:0000256" key="8">
    <source>
        <dbReference type="ARBA" id="ARBA00023242"/>
    </source>
</evidence>
<dbReference type="InterPro" id="IPR027417">
    <property type="entry name" value="P-loop_NTPase"/>
</dbReference>
<keyword evidence="5 9" id="KW-0547">Nucleotide-binding</keyword>
<comment type="similarity">
    <text evidence="3 9">Belongs to the AAA ATPase family.</text>
</comment>
<evidence type="ECO:0000256" key="4">
    <source>
        <dbReference type="ARBA" id="ARBA00022490"/>
    </source>
</evidence>
<dbReference type="GeneID" id="68104699"/>
<proteinExistence type="inferred from homology"/>
<reference evidence="11 12" key="1">
    <citation type="journal article" date="2018" name="BMC Genomics">
        <title>The genome of Naegleria lovaniensis, the basis for a comparative approach to unravel pathogenicity factors of the human pathogenic amoeba N. fowleri.</title>
        <authorList>
            <person name="Liechti N."/>
            <person name="Schurch N."/>
            <person name="Bruggmann R."/>
            <person name="Wittwer M."/>
        </authorList>
    </citation>
    <scope>NUCLEOTIDE SEQUENCE [LARGE SCALE GENOMIC DNA]</scope>
    <source>
        <strain evidence="11 12">ATCC 30569</strain>
    </source>
</reference>
<dbReference type="InterPro" id="IPR003959">
    <property type="entry name" value="ATPase_AAA_core"/>
</dbReference>
<dbReference type="InterPro" id="IPR050221">
    <property type="entry name" value="26S_Proteasome_ATPase"/>
</dbReference>
<keyword evidence="4" id="KW-0963">Cytoplasm</keyword>
<evidence type="ECO:0000256" key="3">
    <source>
        <dbReference type="ARBA" id="ARBA00006914"/>
    </source>
</evidence>
<comment type="subcellular location">
    <subcellularLocation>
        <location evidence="2">Cytoplasm</location>
    </subcellularLocation>
    <subcellularLocation>
        <location evidence="1">Nucleus</location>
    </subcellularLocation>
</comment>
<dbReference type="InterPro" id="IPR003960">
    <property type="entry name" value="ATPase_AAA_CS"/>
</dbReference>
<evidence type="ECO:0000256" key="9">
    <source>
        <dbReference type="RuleBase" id="RU003651"/>
    </source>
</evidence>
<feature type="domain" description="AAA+ ATPase" evidence="10">
    <location>
        <begin position="261"/>
        <end position="400"/>
    </location>
</feature>
<keyword evidence="8" id="KW-0539">Nucleus</keyword>
<dbReference type="InterPro" id="IPR041569">
    <property type="entry name" value="AAA_lid_3"/>
</dbReference>
<dbReference type="Pfam" id="PF16450">
    <property type="entry name" value="Prot_ATP_ID_OB_C"/>
    <property type="match status" value="1"/>
</dbReference>
<evidence type="ECO:0000256" key="6">
    <source>
        <dbReference type="ARBA" id="ARBA00022840"/>
    </source>
</evidence>
<keyword evidence="12" id="KW-1185">Reference proteome</keyword>
<evidence type="ECO:0000256" key="1">
    <source>
        <dbReference type="ARBA" id="ARBA00004123"/>
    </source>
</evidence>
<dbReference type="InterPro" id="IPR012340">
    <property type="entry name" value="NA-bd_OB-fold"/>
</dbReference>
<evidence type="ECO:0000313" key="11">
    <source>
        <dbReference type="EMBL" id="KAG2373379.1"/>
    </source>
</evidence>
<dbReference type="FunFam" id="2.40.50.140:FF:000046">
    <property type="entry name" value="26S protease regulatory subunit 6B"/>
    <property type="match status" value="1"/>
</dbReference>
<dbReference type="Gene3D" id="3.40.50.300">
    <property type="entry name" value="P-loop containing nucleotide triphosphate hydrolases"/>
    <property type="match status" value="1"/>
</dbReference>
<evidence type="ECO:0000256" key="2">
    <source>
        <dbReference type="ARBA" id="ARBA00004496"/>
    </source>
</evidence>
<dbReference type="SUPFAM" id="SSF52540">
    <property type="entry name" value="P-loop containing nucleoside triphosphate hydrolases"/>
    <property type="match status" value="1"/>
</dbReference>
<accession>A0AA88GF09</accession>
<sequence>MFRKIPRDRSIQFFLFFSLRAQASLNRKRKVKNKNIKQKNSVQQEVLFIHNMDELGLGKKKQSPGGADQMEVDEGGVQAQTTEQQDELSVLLKPLQALSEQDLYKKLKHIESELEFHDIQEEYVKYEQKNLKRELLRAKEEVKRIKSVPLVIGQFLEMIDQNTGIISSTTGSSSHVRILSTIDRELLKPNASVALHRHSSALVEVLPPEADSSIQLVGANERPDVSYADIGGLDIQKQEIREAVELPLTHFGLYEQIGIDPPRGVLLYGPPGTGKTMLAKAVAHHTTAAFIRVVGSEFVQKYLGEGPRMVRDVFRLARENAPAIVFIDEVDSIATKRFDAQTGADREVQRILLELLTQMDGFEQTTNVKVIMATNRWDTLDPALLRPGRLDRKIEFPLPDRRQKRLVFQVCTSKMNLAEDVDLEDYVSRPDKISCAEISAICQEAGMQAVRKNRYVVTAKDFEKGYKTHVRKTDGDHEYLLR</sequence>
<dbReference type="SMART" id="SM00382">
    <property type="entry name" value="AAA"/>
    <property type="match status" value="1"/>
</dbReference>
<dbReference type="GO" id="GO:0016887">
    <property type="term" value="F:ATP hydrolysis activity"/>
    <property type="evidence" value="ECO:0007669"/>
    <property type="project" value="InterPro"/>
</dbReference>
<dbReference type="FunFam" id="1.10.8.60:FF:000018">
    <property type="entry name" value="26S protease regulatory subunit 6B"/>
    <property type="match status" value="1"/>
</dbReference>
<dbReference type="FunFam" id="3.40.50.300:FF:000033">
    <property type="entry name" value="26S protease regulatory subunit 6B"/>
    <property type="match status" value="1"/>
</dbReference>
<evidence type="ECO:0000256" key="5">
    <source>
        <dbReference type="ARBA" id="ARBA00022741"/>
    </source>
</evidence>
<dbReference type="GO" id="GO:0005634">
    <property type="term" value="C:nucleus"/>
    <property type="evidence" value="ECO:0007669"/>
    <property type="project" value="UniProtKB-SubCell"/>
</dbReference>
<gene>
    <name evidence="11" type="ORF">C9374_012245</name>
</gene>
<protein>
    <recommendedName>
        <fullName evidence="10">AAA+ ATPase domain-containing protein</fullName>
    </recommendedName>
</protein>
<dbReference type="InterPro" id="IPR003593">
    <property type="entry name" value="AAA+_ATPase"/>
</dbReference>
<evidence type="ECO:0000313" key="12">
    <source>
        <dbReference type="Proteomes" id="UP000816034"/>
    </source>
</evidence>
<dbReference type="PANTHER" id="PTHR23073">
    <property type="entry name" value="26S PROTEASOME REGULATORY SUBUNIT"/>
    <property type="match status" value="1"/>
</dbReference>
<name>A0AA88GF09_NAELO</name>
<dbReference type="AlphaFoldDB" id="A0AA88GF09"/>
<keyword evidence="7" id="KW-0647">Proteasome</keyword>
<organism evidence="11 12">
    <name type="scientific">Naegleria lovaniensis</name>
    <name type="common">Amoeba</name>
    <dbReference type="NCBI Taxonomy" id="51637"/>
    <lineage>
        <taxon>Eukaryota</taxon>
        <taxon>Discoba</taxon>
        <taxon>Heterolobosea</taxon>
        <taxon>Tetramitia</taxon>
        <taxon>Eutetramitia</taxon>
        <taxon>Vahlkampfiidae</taxon>
        <taxon>Naegleria</taxon>
    </lineage>
</organism>
<dbReference type="Pfam" id="PF00004">
    <property type="entry name" value="AAA"/>
    <property type="match status" value="1"/>
</dbReference>
<dbReference type="RefSeq" id="XP_044542553.1">
    <property type="nucleotide sequence ID" value="XM_044687990.1"/>
</dbReference>
<evidence type="ECO:0000259" key="10">
    <source>
        <dbReference type="SMART" id="SM00382"/>
    </source>
</evidence>
<dbReference type="Gene3D" id="1.10.8.60">
    <property type="match status" value="1"/>
</dbReference>
<dbReference type="Proteomes" id="UP000816034">
    <property type="component" value="Unassembled WGS sequence"/>
</dbReference>
<dbReference type="InterPro" id="IPR032501">
    <property type="entry name" value="Prot_ATP_ID_OB_2nd"/>
</dbReference>
<dbReference type="Pfam" id="PF17862">
    <property type="entry name" value="AAA_lid_3"/>
    <property type="match status" value="1"/>
</dbReference>